<keyword evidence="3" id="KW-0677">Repeat</keyword>
<dbReference type="GO" id="GO:0031012">
    <property type="term" value="C:extracellular matrix"/>
    <property type="evidence" value="ECO:0007669"/>
    <property type="project" value="TreeGrafter"/>
</dbReference>
<dbReference type="AlphaFoldDB" id="A0AAV2RCR5"/>
<proteinExistence type="predicted"/>
<keyword evidence="6" id="KW-1185">Reference proteome</keyword>
<dbReference type="Proteomes" id="UP001497623">
    <property type="component" value="Unassembled WGS sequence"/>
</dbReference>
<gene>
    <name evidence="5" type="ORF">MNOR_LOCUS23257</name>
</gene>
<dbReference type="PANTHER" id="PTHR24373:SF378">
    <property type="entry name" value="FI03225P-RELATED"/>
    <property type="match status" value="1"/>
</dbReference>
<dbReference type="GO" id="GO:0005615">
    <property type="term" value="C:extracellular space"/>
    <property type="evidence" value="ECO:0007669"/>
    <property type="project" value="TreeGrafter"/>
</dbReference>
<feature type="chain" id="PRO_5043573246" evidence="4">
    <location>
        <begin position="21"/>
        <end position="304"/>
    </location>
</feature>
<evidence type="ECO:0000256" key="2">
    <source>
        <dbReference type="ARBA" id="ARBA00022729"/>
    </source>
</evidence>
<dbReference type="PANTHER" id="PTHR24373">
    <property type="entry name" value="SLIT RELATED LEUCINE-RICH REPEAT NEURONAL PROTEIN"/>
    <property type="match status" value="1"/>
</dbReference>
<evidence type="ECO:0000313" key="5">
    <source>
        <dbReference type="EMBL" id="CAL4122535.1"/>
    </source>
</evidence>
<dbReference type="Gene3D" id="3.80.10.10">
    <property type="entry name" value="Ribonuclease Inhibitor"/>
    <property type="match status" value="1"/>
</dbReference>
<keyword evidence="1" id="KW-0433">Leucine-rich repeat</keyword>
<dbReference type="InterPro" id="IPR050328">
    <property type="entry name" value="Dev_Immune_Receptor"/>
</dbReference>
<dbReference type="PROSITE" id="PS51450">
    <property type="entry name" value="LRR"/>
    <property type="match status" value="1"/>
</dbReference>
<dbReference type="InterPro" id="IPR003591">
    <property type="entry name" value="Leu-rich_rpt_typical-subtyp"/>
</dbReference>
<dbReference type="InterPro" id="IPR001611">
    <property type="entry name" value="Leu-rich_rpt"/>
</dbReference>
<evidence type="ECO:0000256" key="3">
    <source>
        <dbReference type="ARBA" id="ARBA00022737"/>
    </source>
</evidence>
<dbReference type="SUPFAM" id="SSF52058">
    <property type="entry name" value="L domain-like"/>
    <property type="match status" value="1"/>
</dbReference>
<accession>A0AAV2RCR5</accession>
<feature type="signal peptide" evidence="4">
    <location>
        <begin position="1"/>
        <end position="20"/>
    </location>
</feature>
<dbReference type="InterPro" id="IPR032675">
    <property type="entry name" value="LRR_dom_sf"/>
</dbReference>
<sequence>MATLGLFFTLLVSIFLPSWGQIDLGESVTSSSYGDIIDCPPKEVIYPCQCWESTLYDAWQMQCDSVYSESELANVFHKDLGTKTIGNLMVYGNIFLRKLHNGVFGDYKFKTFEVLFTSLVSMEPDVLINSTEILRELTVAFTSISEVPVDYRFQNLEFLQLKGNKIPSMPILDLQALNTLDMGWNPLKEIPSDPFRNLPNLKRLGLSGCQIQSLPQKLFAYPEKMEYMEMFENEIRHISEDTFSGLTAITTLDLSQNQISTVAPGAFTGLSNAELGLQDNAITTLEEEILATNTKQQCLHLVGR</sequence>
<evidence type="ECO:0000313" key="6">
    <source>
        <dbReference type="Proteomes" id="UP001497623"/>
    </source>
</evidence>
<protein>
    <submittedName>
        <fullName evidence="5">Uncharacterized protein</fullName>
    </submittedName>
</protein>
<evidence type="ECO:0000256" key="1">
    <source>
        <dbReference type="ARBA" id="ARBA00022614"/>
    </source>
</evidence>
<reference evidence="5 6" key="1">
    <citation type="submission" date="2024-05" db="EMBL/GenBank/DDBJ databases">
        <authorList>
            <person name="Wallberg A."/>
        </authorList>
    </citation>
    <scope>NUCLEOTIDE SEQUENCE [LARGE SCALE GENOMIC DNA]</scope>
</reference>
<name>A0AAV2RCR5_MEGNR</name>
<dbReference type="Pfam" id="PF13855">
    <property type="entry name" value="LRR_8"/>
    <property type="match status" value="1"/>
</dbReference>
<organism evidence="5 6">
    <name type="scientific">Meganyctiphanes norvegica</name>
    <name type="common">Northern krill</name>
    <name type="synonym">Thysanopoda norvegica</name>
    <dbReference type="NCBI Taxonomy" id="48144"/>
    <lineage>
        <taxon>Eukaryota</taxon>
        <taxon>Metazoa</taxon>
        <taxon>Ecdysozoa</taxon>
        <taxon>Arthropoda</taxon>
        <taxon>Crustacea</taxon>
        <taxon>Multicrustacea</taxon>
        <taxon>Malacostraca</taxon>
        <taxon>Eumalacostraca</taxon>
        <taxon>Eucarida</taxon>
        <taxon>Euphausiacea</taxon>
        <taxon>Euphausiidae</taxon>
        <taxon>Meganyctiphanes</taxon>
    </lineage>
</organism>
<dbReference type="EMBL" id="CAXKWB010020325">
    <property type="protein sequence ID" value="CAL4122535.1"/>
    <property type="molecule type" value="Genomic_DNA"/>
</dbReference>
<dbReference type="SMART" id="SM00369">
    <property type="entry name" value="LRR_TYP"/>
    <property type="match status" value="3"/>
</dbReference>
<keyword evidence="2 4" id="KW-0732">Signal</keyword>
<evidence type="ECO:0000256" key="4">
    <source>
        <dbReference type="SAM" id="SignalP"/>
    </source>
</evidence>
<comment type="caution">
    <text evidence="5">The sequence shown here is derived from an EMBL/GenBank/DDBJ whole genome shotgun (WGS) entry which is preliminary data.</text>
</comment>